<proteinExistence type="predicted"/>
<reference evidence="1 2" key="1">
    <citation type="submission" date="2017-03" db="EMBL/GenBank/DDBJ databases">
        <title>Genome Survey of Euroglyphus maynei.</title>
        <authorList>
            <person name="Arlian L.G."/>
            <person name="Morgan M.S."/>
            <person name="Rider S.D."/>
        </authorList>
    </citation>
    <scope>NUCLEOTIDE SEQUENCE [LARGE SCALE GENOMIC DNA]</scope>
    <source>
        <strain evidence="1">Arlian Lab</strain>
        <tissue evidence="1">Whole body</tissue>
    </source>
</reference>
<comment type="caution">
    <text evidence="1">The sequence shown here is derived from an EMBL/GenBank/DDBJ whole genome shotgun (WGS) entry which is preliminary data.</text>
</comment>
<organism evidence="1 2">
    <name type="scientific">Euroglyphus maynei</name>
    <name type="common">Mayne's house dust mite</name>
    <dbReference type="NCBI Taxonomy" id="6958"/>
    <lineage>
        <taxon>Eukaryota</taxon>
        <taxon>Metazoa</taxon>
        <taxon>Ecdysozoa</taxon>
        <taxon>Arthropoda</taxon>
        <taxon>Chelicerata</taxon>
        <taxon>Arachnida</taxon>
        <taxon>Acari</taxon>
        <taxon>Acariformes</taxon>
        <taxon>Sarcoptiformes</taxon>
        <taxon>Astigmata</taxon>
        <taxon>Psoroptidia</taxon>
        <taxon>Analgoidea</taxon>
        <taxon>Pyroglyphidae</taxon>
        <taxon>Pyroglyphinae</taxon>
        <taxon>Euroglyphus</taxon>
    </lineage>
</organism>
<dbReference type="EMBL" id="MUJZ01013841">
    <property type="protein sequence ID" value="OTF81404.1"/>
    <property type="molecule type" value="Genomic_DNA"/>
</dbReference>
<protein>
    <submittedName>
        <fullName evidence="1">Uncharacterized protein</fullName>
    </submittedName>
</protein>
<name>A0A1Y3BN26_EURMA</name>
<dbReference type="Proteomes" id="UP000194236">
    <property type="component" value="Unassembled WGS sequence"/>
</dbReference>
<accession>A0A1Y3BN26</accession>
<evidence type="ECO:0000313" key="2">
    <source>
        <dbReference type="Proteomes" id="UP000194236"/>
    </source>
</evidence>
<evidence type="ECO:0000313" key="1">
    <source>
        <dbReference type="EMBL" id="OTF81404.1"/>
    </source>
</evidence>
<sequence>MLKLHHLRRQFRLRLRLIIRMVIKNH</sequence>
<dbReference type="AlphaFoldDB" id="A0A1Y3BN26"/>
<gene>
    <name evidence="1" type="ORF">BLA29_014790</name>
</gene>
<keyword evidence="2" id="KW-1185">Reference proteome</keyword>